<feature type="domain" description="Peptidase M14" evidence="10">
    <location>
        <begin position="359"/>
        <end position="682"/>
    </location>
</feature>
<evidence type="ECO:0000256" key="2">
    <source>
        <dbReference type="ARBA" id="ARBA00005988"/>
    </source>
</evidence>
<dbReference type="RefSeq" id="WP_184825375.1">
    <property type="nucleotide sequence ID" value="NZ_JACHMM010000001.1"/>
</dbReference>
<dbReference type="InterPro" id="IPR000834">
    <property type="entry name" value="Peptidase_M14"/>
</dbReference>
<feature type="active site" description="Proton donor/acceptor" evidence="8">
    <location>
        <position position="645"/>
    </location>
</feature>
<evidence type="ECO:0000256" key="7">
    <source>
        <dbReference type="ARBA" id="ARBA00023049"/>
    </source>
</evidence>
<comment type="caution">
    <text evidence="11">The sequence shown here is derived from an EMBL/GenBank/DDBJ whole genome shotgun (WGS) entry which is preliminary data.</text>
</comment>
<dbReference type="SUPFAM" id="SSF53187">
    <property type="entry name" value="Zn-dependent exopeptidases"/>
    <property type="match status" value="1"/>
</dbReference>
<dbReference type="PROSITE" id="PS52035">
    <property type="entry name" value="PEPTIDASE_M14"/>
    <property type="match status" value="1"/>
</dbReference>
<evidence type="ECO:0000256" key="3">
    <source>
        <dbReference type="ARBA" id="ARBA00022670"/>
    </source>
</evidence>
<gene>
    <name evidence="11" type="ORF">HD601_004356</name>
</gene>
<evidence type="ECO:0000256" key="9">
    <source>
        <dbReference type="SAM" id="SignalP"/>
    </source>
</evidence>
<keyword evidence="6" id="KW-0862">Zinc</keyword>
<evidence type="ECO:0000256" key="4">
    <source>
        <dbReference type="ARBA" id="ARBA00022723"/>
    </source>
</evidence>
<dbReference type="Proteomes" id="UP000542813">
    <property type="component" value="Unassembled WGS sequence"/>
</dbReference>
<dbReference type="Pfam" id="PF00246">
    <property type="entry name" value="Peptidase_M14"/>
    <property type="match status" value="1"/>
</dbReference>
<dbReference type="PANTHER" id="PTHR11705">
    <property type="entry name" value="PROTEASE FAMILY M14 CARBOXYPEPTIDASE A,B"/>
    <property type="match status" value="1"/>
</dbReference>
<comment type="similarity">
    <text evidence="2 8">Belongs to the peptidase M14 family.</text>
</comment>
<evidence type="ECO:0000256" key="1">
    <source>
        <dbReference type="ARBA" id="ARBA00001947"/>
    </source>
</evidence>
<sequence length="783" mass="84129">MNITRRAARAVIVATATAGLAAAGLSAQANDPAPAADPVRQELPLPAERVLRLYVPGSEALYAMQDAGYDFTGDFQRLPDGILVDALVTEEQLAGLAGFGAAVAGESAPAALTATPSAPAARSVAPTAAADADTVVIGRVDWFTTKGQGFLSVEVKSDALQEAALTLDWDGGSVEIEPYIDSGEYLYHRVLTRVDGPRPDTITVTSSLGGTATAEVTDWLHATDSDIDRPGYEYGFIDGYLNPTQVYERLEALHEAHPGVTEIVELPNRTNGYRRLSQALFGTANDSRVGVDSRAWGHEGGNEVSVELRAPGVASSALDVTVDGDAVTVHLATDAAGAVTSTAAQVVAALNAEAGSLVRAYTYRGNAGAGVVAAAAPTLLSDNLAAPPSISRDPFPIRALRIGNHRDGSRPGVLIIAQDHARERVTPLVALEAAERLLANRDNDRTTRRILENVDILIVPSNNPDGGHYNFFDRTGQRRNMTNHCPITGSADVLARGNWGVDLNRNYRVGSALDGYDGASFSCTSDTYMGPDKLSEPEARNIVWLADTYDNLKFFMTVHSSGGQLFWQPGAYIADGRITTPRPPLRDETYYWEMAEEILSNVKGLRDTVVQPGNVGGSSDVLYSSAGNVREDLYFNYGIYAFGWEIGGVQWNPETGEFDSGGGFIPEWDEANLQYQEYASGVIEMFEIAMAYGQDQRPATTRLVQERQADGTVHVTFDPSEPASIHYTTDGSTPTTDSPVYEAPAMREPGEVIEVSATTTFRWISVDVKGQLENAKRFTVRVR</sequence>
<keyword evidence="7" id="KW-0482">Metalloprotease</keyword>
<dbReference type="AlphaFoldDB" id="A0A7W9GU40"/>
<keyword evidence="3" id="KW-0645">Protease</keyword>
<reference evidence="11 12" key="1">
    <citation type="submission" date="2020-08" db="EMBL/GenBank/DDBJ databases">
        <title>Sequencing the genomes of 1000 actinobacteria strains.</title>
        <authorList>
            <person name="Klenk H.-P."/>
        </authorList>
    </citation>
    <scope>NUCLEOTIDE SEQUENCE [LARGE SCALE GENOMIC DNA]</scope>
    <source>
        <strain evidence="11 12">DSM 102122</strain>
    </source>
</reference>
<dbReference type="Gene3D" id="3.40.630.10">
    <property type="entry name" value="Zn peptidases"/>
    <property type="match status" value="1"/>
</dbReference>
<evidence type="ECO:0000313" key="12">
    <source>
        <dbReference type="Proteomes" id="UP000542813"/>
    </source>
</evidence>
<evidence type="ECO:0000256" key="5">
    <source>
        <dbReference type="ARBA" id="ARBA00022801"/>
    </source>
</evidence>
<evidence type="ECO:0000256" key="6">
    <source>
        <dbReference type="ARBA" id="ARBA00022833"/>
    </source>
</evidence>
<comment type="cofactor">
    <cofactor evidence="1">
        <name>Zn(2+)</name>
        <dbReference type="ChEBI" id="CHEBI:29105"/>
    </cofactor>
</comment>
<evidence type="ECO:0000256" key="8">
    <source>
        <dbReference type="PROSITE-ProRule" id="PRU01379"/>
    </source>
</evidence>
<evidence type="ECO:0000313" key="11">
    <source>
        <dbReference type="EMBL" id="MBB5789781.1"/>
    </source>
</evidence>
<keyword evidence="12" id="KW-1185">Reference proteome</keyword>
<keyword evidence="4" id="KW-0479">Metal-binding</keyword>
<protein>
    <recommendedName>
        <fullName evidence="10">Peptidase M14 domain-containing protein</fullName>
    </recommendedName>
</protein>
<dbReference type="EMBL" id="JACHMM010000001">
    <property type="protein sequence ID" value="MBB5789781.1"/>
    <property type="molecule type" value="Genomic_DNA"/>
</dbReference>
<dbReference type="GO" id="GO:0008270">
    <property type="term" value="F:zinc ion binding"/>
    <property type="evidence" value="ECO:0007669"/>
    <property type="project" value="InterPro"/>
</dbReference>
<dbReference type="GO" id="GO:0005615">
    <property type="term" value="C:extracellular space"/>
    <property type="evidence" value="ECO:0007669"/>
    <property type="project" value="TreeGrafter"/>
</dbReference>
<dbReference type="Pfam" id="PF13290">
    <property type="entry name" value="CHB_HEX_C_1"/>
    <property type="match status" value="1"/>
</dbReference>
<accession>A0A7W9GU40</accession>
<feature type="chain" id="PRO_5039467151" description="Peptidase M14 domain-containing protein" evidence="9">
    <location>
        <begin position="30"/>
        <end position="783"/>
    </location>
</feature>
<dbReference type="InterPro" id="IPR057246">
    <property type="entry name" value="CARBOXYPEPT_ZN_1"/>
</dbReference>
<keyword evidence="5" id="KW-0378">Hydrolase</keyword>
<dbReference type="PROSITE" id="PS00132">
    <property type="entry name" value="CARBOXYPEPT_ZN_1"/>
    <property type="match status" value="1"/>
</dbReference>
<dbReference type="SMART" id="SM00631">
    <property type="entry name" value="Zn_pept"/>
    <property type="match status" value="1"/>
</dbReference>
<evidence type="ECO:0000259" key="10">
    <source>
        <dbReference type="PROSITE" id="PS52035"/>
    </source>
</evidence>
<dbReference type="GO" id="GO:0004181">
    <property type="term" value="F:metallocarboxypeptidase activity"/>
    <property type="evidence" value="ECO:0007669"/>
    <property type="project" value="InterPro"/>
</dbReference>
<name>A0A7W9GU40_9ACTN</name>
<organism evidence="11 12">
    <name type="scientific">Jiangella mangrovi</name>
    <dbReference type="NCBI Taxonomy" id="1524084"/>
    <lineage>
        <taxon>Bacteria</taxon>
        <taxon>Bacillati</taxon>
        <taxon>Actinomycetota</taxon>
        <taxon>Actinomycetes</taxon>
        <taxon>Jiangellales</taxon>
        <taxon>Jiangellaceae</taxon>
        <taxon>Jiangella</taxon>
    </lineage>
</organism>
<dbReference type="PANTHER" id="PTHR11705:SF143">
    <property type="entry name" value="SLL0236 PROTEIN"/>
    <property type="match status" value="1"/>
</dbReference>
<dbReference type="GO" id="GO:0006508">
    <property type="term" value="P:proteolysis"/>
    <property type="evidence" value="ECO:0007669"/>
    <property type="project" value="UniProtKB-KW"/>
</dbReference>
<proteinExistence type="inferred from homology"/>
<dbReference type="InterPro" id="IPR059177">
    <property type="entry name" value="GH29D-like_dom"/>
</dbReference>
<feature type="signal peptide" evidence="9">
    <location>
        <begin position="1"/>
        <end position="29"/>
    </location>
</feature>
<keyword evidence="9" id="KW-0732">Signal</keyword>